<evidence type="ECO:0000313" key="2">
    <source>
        <dbReference type="EMBL" id="TVO59341.1"/>
    </source>
</evidence>
<keyword evidence="1" id="KW-0812">Transmembrane</keyword>
<evidence type="ECO:0000313" key="3">
    <source>
        <dbReference type="Proteomes" id="UP000319502"/>
    </source>
</evidence>
<dbReference type="AlphaFoldDB" id="A0A557R2F1"/>
<dbReference type="Proteomes" id="UP000319502">
    <property type="component" value="Unassembled WGS sequence"/>
</dbReference>
<keyword evidence="1" id="KW-0472">Membrane</keyword>
<gene>
    <name evidence="2" type="ORF">FHP91_01095</name>
</gene>
<sequence>MPPTEQPSKATLEKLWPLAIAAAGLVAVVNFLVALLIAIFGDVLHPALAESQAWVLFVVAGVAMAVQAVLMAVMHRQLWVRQQEGELPQARWRGGLRLPVTAALAHPAVRRRLRVVRHAGRRRRSGASAFVRVARSVVM</sequence>
<protein>
    <submittedName>
        <fullName evidence="2">Uncharacterized protein</fullName>
    </submittedName>
</protein>
<accession>A0A557R2F1</accession>
<proteinExistence type="predicted"/>
<keyword evidence="1" id="KW-1133">Transmembrane helix</keyword>
<comment type="caution">
    <text evidence="2">The sequence shown here is derived from an EMBL/GenBank/DDBJ whole genome shotgun (WGS) entry which is preliminary data.</text>
</comment>
<dbReference type="EMBL" id="VMNK01000002">
    <property type="protein sequence ID" value="TVO59341.1"/>
    <property type="molecule type" value="Genomic_DNA"/>
</dbReference>
<dbReference type="RefSeq" id="WP_144307856.1">
    <property type="nucleotide sequence ID" value="NZ_VMNK01000002.1"/>
</dbReference>
<feature type="transmembrane region" description="Helical" evidence="1">
    <location>
        <begin position="15"/>
        <end position="41"/>
    </location>
</feature>
<evidence type="ECO:0000256" key="1">
    <source>
        <dbReference type="SAM" id="Phobius"/>
    </source>
</evidence>
<feature type="transmembrane region" description="Helical" evidence="1">
    <location>
        <begin position="53"/>
        <end position="73"/>
    </location>
</feature>
<organism evidence="2 3">
    <name type="scientific">Denitromonas halophila</name>
    <dbReference type="NCBI Taxonomy" id="1629404"/>
    <lineage>
        <taxon>Bacteria</taxon>
        <taxon>Pseudomonadati</taxon>
        <taxon>Pseudomonadota</taxon>
        <taxon>Betaproteobacteria</taxon>
        <taxon>Rhodocyclales</taxon>
        <taxon>Zoogloeaceae</taxon>
        <taxon>Denitromonas</taxon>
    </lineage>
</organism>
<name>A0A557R2F1_9RHOO</name>
<keyword evidence="3" id="KW-1185">Reference proteome</keyword>
<reference evidence="2 3" key="1">
    <citation type="submission" date="2019-07" db="EMBL/GenBank/DDBJ databases">
        <title>The pathways for chlorine oxyanion respiration interact through the shared metabolite chlorate.</title>
        <authorList>
            <person name="Barnum T.P."/>
            <person name="Cheng Y."/>
            <person name="Hill K.A."/>
            <person name="Lucas L.N."/>
            <person name="Carlson H.K."/>
            <person name="Coates J.D."/>
        </authorList>
    </citation>
    <scope>NUCLEOTIDE SEQUENCE [LARGE SCALE GENOMIC DNA]</scope>
    <source>
        <strain evidence="2 3">SFB-3</strain>
    </source>
</reference>